<dbReference type="OrthoDB" id="786358at2759"/>
<reference evidence="2" key="1">
    <citation type="journal article" date="2023" name="Plant J.">
        <title>The genome of the king protea, Protea cynaroides.</title>
        <authorList>
            <person name="Chang J."/>
            <person name="Duong T.A."/>
            <person name="Schoeman C."/>
            <person name="Ma X."/>
            <person name="Roodt D."/>
            <person name="Barker N."/>
            <person name="Li Z."/>
            <person name="Van de Peer Y."/>
            <person name="Mizrachi E."/>
        </authorList>
    </citation>
    <scope>NUCLEOTIDE SEQUENCE</scope>
    <source>
        <tissue evidence="2">Young leaves</tissue>
    </source>
</reference>
<gene>
    <name evidence="2" type="ORF">NE237_012414</name>
</gene>
<dbReference type="AlphaFoldDB" id="A0A9Q0GZ29"/>
<name>A0A9Q0GZ29_9MAGN</name>
<dbReference type="Gene3D" id="2.60.40.150">
    <property type="entry name" value="C2 domain"/>
    <property type="match status" value="1"/>
</dbReference>
<evidence type="ECO:0000259" key="1">
    <source>
        <dbReference type="PROSITE" id="PS50004"/>
    </source>
</evidence>
<dbReference type="SMART" id="SM00239">
    <property type="entry name" value="C2"/>
    <property type="match status" value="1"/>
</dbReference>
<dbReference type="Pfam" id="PF00168">
    <property type="entry name" value="C2"/>
    <property type="match status" value="1"/>
</dbReference>
<dbReference type="GO" id="GO:0006952">
    <property type="term" value="P:defense response"/>
    <property type="evidence" value="ECO:0007669"/>
    <property type="project" value="InterPro"/>
</dbReference>
<dbReference type="Proteomes" id="UP001141806">
    <property type="component" value="Unassembled WGS sequence"/>
</dbReference>
<dbReference type="PROSITE" id="PS50004">
    <property type="entry name" value="C2"/>
    <property type="match status" value="1"/>
</dbReference>
<organism evidence="2 3">
    <name type="scientific">Protea cynaroides</name>
    <dbReference type="NCBI Taxonomy" id="273540"/>
    <lineage>
        <taxon>Eukaryota</taxon>
        <taxon>Viridiplantae</taxon>
        <taxon>Streptophyta</taxon>
        <taxon>Embryophyta</taxon>
        <taxon>Tracheophyta</taxon>
        <taxon>Spermatophyta</taxon>
        <taxon>Magnoliopsida</taxon>
        <taxon>Proteales</taxon>
        <taxon>Proteaceae</taxon>
        <taxon>Protea</taxon>
    </lineage>
</organism>
<evidence type="ECO:0000313" key="2">
    <source>
        <dbReference type="EMBL" id="KAJ4955631.1"/>
    </source>
</evidence>
<keyword evidence="3" id="KW-1185">Reference proteome</keyword>
<dbReference type="InterPro" id="IPR000008">
    <property type="entry name" value="C2_dom"/>
</dbReference>
<proteinExistence type="predicted"/>
<dbReference type="PANTHER" id="PTHR32246:SF66">
    <property type="entry name" value="C2 DOMAIN-CONTAINING PROTEIN"/>
    <property type="match status" value="1"/>
</dbReference>
<sequence>MSKPLTLEITVISAQGLKTKDSSLFFPQSRLRPFITLTTNPPTIPYMPFSDHHHVYQTKVDTTGGESPSWGDKFQIPINNTFFSQRHSCIYLHIFTNPLRSWGRKCELGWCGIPATDIVEGFRPAGAVRHLSYRVRRRDGSRGHGVVNVAVKLSGHPDPSPTGMWSLTDPGQVQPGPSPAGMWSLTGPDPGRTAIGIPVEALLRLSMDPQQEFGRK</sequence>
<comment type="caution">
    <text evidence="2">The sequence shown here is derived from an EMBL/GenBank/DDBJ whole genome shotgun (WGS) entry which is preliminary data.</text>
</comment>
<dbReference type="EMBL" id="JAMYWD010000011">
    <property type="protein sequence ID" value="KAJ4955631.1"/>
    <property type="molecule type" value="Genomic_DNA"/>
</dbReference>
<feature type="domain" description="C2" evidence="1">
    <location>
        <begin position="1"/>
        <end position="129"/>
    </location>
</feature>
<evidence type="ECO:0000313" key="3">
    <source>
        <dbReference type="Proteomes" id="UP001141806"/>
    </source>
</evidence>
<accession>A0A9Q0GZ29</accession>
<dbReference type="CDD" id="cd04051">
    <property type="entry name" value="C2_SRC2_like"/>
    <property type="match status" value="1"/>
</dbReference>
<dbReference type="InterPro" id="IPR044750">
    <property type="entry name" value="C2_SRC2/BAP"/>
</dbReference>
<protein>
    <recommendedName>
        <fullName evidence="1">C2 domain-containing protein</fullName>
    </recommendedName>
</protein>
<dbReference type="SUPFAM" id="SSF49562">
    <property type="entry name" value="C2 domain (Calcium/lipid-binding domain, CaLB)"/>
    <property type="match status" value="1"/>
</dbReference>
<dbReference type="InterPro" id="IPR035892">
    <property type="entry name" value="C2_domain_sf"/>
</dbReference>
<dbReference type="PANTHER" id="PTHR32246">
    <property type="entry name" value="INGRESSION PROTEIN FIC1"/>
    <property type="match status" value="1"/>
</dbReference>